<evidence type="ECO:0000313" key="3">
    <source>
        <dbReference type="EMBL" id="UWE04407.1"/>
    </source>
</evidence>
<dbReference type="PANTHER" id="PTHR43205">
    <property type="entry name" value="PROSTAGLANDIN REDUCTASE"/>
    <property type="match status" value="1"/>
</dbReference>
<proteinExistence type="predicted"/>
<dbReference type="EMBL" id="CP103866">
    <property type="protein sequence ID" value="UWE04407.1"/>
    <property type="molecule type" value="Genomic_DNA"/>
</dbReference>
<evidence type="ECO:0000256" key="1">
    <source>
        <dbReference type="ARBA" id="ARBA00023002"/>
    </source>
</evidence>
<dbReference type="InterPro" id="IPR036291">
    <property type="entry name" value="NAD(P)-bd_dom_sf"/>
</dbReference>
<feature type="domain" description="Enoyl reductase (ER)" evidence="2">
    <location>
        <begin position="20"/>
        <end position="332"/>
    </location>
</feature>
<gene>
    <name evidence="3" type="ORF">NYR52_04430</name>
</gene>
<dbReference type="InterPro" id="IPR041694">
    <property type="entry name" value="ADH_N_2"/>
</dbReference>
<organism evidence="3 4">
    <name type="scientific">Laceyella sacchari</name>
    <name type="common">Thermoactinomyces thalpophilus</name>
    <dbReference type="NCBI Taxonomy" id="37482"/>
    <lineage>
        <taxon>Bacteria</taxon>
        <taxon>Bacillati</taxon>
        <taxon>Bacillota</taxon>
        <taxon>Bacilli</taxon>
        <taxon>Bacillales</taxon>
        <taxon>Thermoactinomycetaceae</taxon>
        <taxon>Laceyella</taxon>
    </lineage>
</organism>
<evidence type="ECO:0000259" key="2">
    <source>
        <dbReference type="SMART" id="SM00829"/>
    </source>
</evidence>
<dbReference type="SUPFAM" id="SSF50129">
    <property type="entry name" value="GroES-like"/>
    <property type="match status" value="2"/>
</dbReference>
<keyword evidence="1" id="KW-0560">Oxidoreductase</keyword>
<protein>
    <submittedName>
        <fullName evidence="3">NADP-dependent oxidoreductase</fullName>
    </submittedName>
</protein>
<dbReference type="InterPro" id="IPR013149">
    <property type="entry name" value="ADH-like_C"/>
</dbReference>
<evidence type="ECO:0000313" key="4">
    <source>
        <dbReference type="Proteomes" id="UP001058650"/>
    </source>
</evidence>
<dbReference type="Gene3D" id="3.40.50.720">
    <property type="entry name" value="NAD(P)-binding Rossmann-like Domain"/>
    <property type="match status" value="1"/>
</dbReference>
<name>A0ABY5U441_LACSH</name>
<dbReference type="Pfam" id="PF00107">
    <property type="entry name" value="ADH_zinc_N"/>
    <property type="match status" value="1"/>
</dbReference>
<sequence length="340" mass="36673">MSNHNQQILLINRPKGMPTEADFKWEEIPVPQPSEGEVLVKTLYLSVDPYMRGRMNDSKSYVAPFELNQPISGGVIGEVVESKAPGLEAGDIVVGMLDWKKYQTVSVQGVKKIDPTVAPITTALGVVGMPGLTAYFGLLDIGKPQPGETVVISGAAGAVGMVVGQIAKIKGCRVVGIAGSDAKVEYLVKQLGFDAAINYKTATNLKAALKEACPNGVDIYFDNVGGEISDVVITLINPHARIPLCGQIALYNMEKVAIGPRIQPLLLINKALMKGFIVGDYAERFEEGTRQLALWVKEGKLRYEETIVDGFENSIQAFLGLFTGENLGKQLVKVAEPSKR</sequence>
<dbReference type="InterPro" id="IPR045010">
    <property type="entry name" value="MDR_fam"/>
</dbReference>
<keyword evidence="4" id="KW-1185">Reference proteome</keyword>
<dbReference type="CDD" id="cd05288">
    <property type="entry name" value="PGDH"/>
    <property type="match status" value="1"/>
</dbReference>
<dbReference type="InterPro" id="IPR020843">
    <property type="entry name" value="ER"/>
</dbReference>
<dbReference type="SMART" id="SM00829">
    <property type="entry name" value="PKS_ER"/>
    <property type="match status" value="1"/>
</dbReference>
<dbReference type="Gene3D" id="3.90.180.10">
    <property type="entry name" value="Medium-chain alcohol dehydrogenases, catalytic domain"/>
    <property type="match status" value="1"/>
</dbReference>
<dbReference type="PANTHER" id="PTHR43205:SF7">
    <property type="entry name" value="PROSTAGLANDIN REDUCTASE 1"/>
    <property type="match status" value="1"/>
</dbReference>
<dbReference type="SUPFAM" id="SSF51735">
    <property type="entry name" value="NAD(P)-binding Rossmann-fold domains"/>
    <property type="match status" value="1"/>
</dbReference>
<dbReference type="RefSeq" id="WP_259436386.1">
    <property type="nucleotide sequence ID" value="NZ_CP103866.1"/>
</dbReference>
<accession>A0ABY5U441</accession>
<dbReference type="InterPro" id="IPR011032">
    <property type="entry name" value="GroES-like_sf"/>
</dbReference>
<dbReference type="Pfam" id="PF16884">
    <property type="entry name" value="ADH_N_2"/>
    <property type="match status" value="1"/>
</dbReference>
<reference evidence="3" key="1">
    <citation type="submission" date="2022-08" db="EMBL/GenBank/DDBJ databases">
        <title>The complete genome sequence of the thermophilic bacterium Laceyella sacchari FBKL4.010 reveals the basis for tetramethylpyrazine biosynthesis in Moutai-flavor Daqu.</title>
        <authorList>
            <person name="Li D."/>
            <person name="Huang W."/>
            <person name="Wang C."/>
            <person name="Qiu S."/>
        </authorList>
    </citation>
    <scope>NUCLEOTIDE SEQUENCE</scope>
    <source>
        <strain evidence="3">FBKL4.014</strain>
    </source>
</reference>
<dbReference type="Proteomes" id="UP001058650">
    <property type="component" value="Chromosome"/>
</dbReference>